<evidence type="ECO:0000313" key="2">
    <source>
        <dbReference type="EMBL" id="PKR78522.1"/>
    </source>
</evidence>
<protein>
    <recommendedName>
        <fullName evidence="4">DUF177 domain-containing protein</fullName>
    </recommendedName>
</protein>
<dbReference type="OrthoDB" id="9790372at2"/>
<proteinExistence type="predicted"/>
<dbReference type="Pfam" id="PF02620">
    <property type="entry name" value="YceD"/>
    <property type="match status" value="1"/>
</dbReference>
<dbReference type="AlphaFoldDB" id="A0A2I0QW03"/>
<dbReference type="InterPro" id="IPR003772">
    <property type="entry name" value="YceD"/>
</dbReference>
<reference evidence="2 3" key="1">
    <citation type="submission" date="2017-06" db="EMBL/GenBank/DDBJ databases">
        <title>the draft geome sequence of Illustriluteabacillus marina B3227.</title>
        <authorList>
            <person name="He R.-H."/>
            <person name="Du Z.-J."/>
        </authorList>
    </citation>
    <scope>NUCLEOTIDE SEQUENCE [LARGE SCALE GENOMIC DNA]</scope>
    <source>
        <strain evidence="2 3">B3227</strain>
    </source>
</reference>
<dbReference type="RefSeq" id="WP_101330266.1">
    <property type="nucleotide sequence ID" value="NZ_PJNH01000001.1"/>
</dbReference>
<organism evidence="2 3">
    <name type="scientific">Halalkalibacillus sediminis</name>
    <dbReference type="NCBI Taxonomy" id="2018042"/>
    <lineage>
        <taxon>Bacteria</taxon>
        <taxon>Bacillati</taxon>
        <taxon>Bacillota</taxon>
        <taxon>Bacilli</taxon>
        <taxon>Bacillales</taxon>
        <taxon>Bacillaceae</taxon>
        <taxon>Halalkalibacillus</taxon>
    </lineage>
</organism>
<name>A0A2I0QW03_9BACI</name>
<feature type="compositionally biased region" description="Acidic residues" evidence="1">
    <location>
        <begin position="143"/>
        <end position="162"/>
    </location>
</feature>
<evidence type="ECO:0000256" key="1">
    <source>
        <dbReference type="SAM" id="MobiDB-lite"/>
    </source>
</evidence>
<keyword evidence="3" id="KW-1185">Reference proteome</keyword>
<feature type="region of interest" description="Disordered" evidence="1">
    <location>
        <begin position="143"/>
        <end position="183"/>
    </location>
</feature>
<accession>A0A2I0QW03</accession>
<evidence type="ECO:0000313" key="3">
    <source>
        <dbReference type="Proteomes" id="UP000243524"/>
    </source>
</evidence>
<comment type="caution">
    <text evidence="2">The sequence shown here is derived from an EMBL/GenBank/DDBJ whole genome shotgun (WGS) entry which is preliminary data.</text>
</comment>
<gene>
    <name evidence="2" type="ORF">CEY16_01840</name>
</gene>
<dbReference type="EMBL" id="PJNH01000001">
    <property type="protein sequence ID" value="PKR78522.1"/>
    <property type="molecule type" value="Genomic_DNA"/>
</dbReference>
<sequence>MKLSLQKIQAQAPYSFSESVDVSDLESMDNDIREISEVEINGEATAESKLIAVRFQVTGQMILPCARTLKDVEYPFDFEAVEQFTTVSYEASEENEIHFIDREVLDLTPFIKENILLEVPIRVFSEDSSVDQITADGNGWSLLEEDEHQEAQTEETVDEEQSSEQKVDPRLSSLKEYFKDNND</sequence>
<evidence type="ECO:0008006" key="4">
    <source>
        <dbReference type="Google" id="ProtNLM"/>
    </source>
</evidence>
<dbReference type="Proteomes" id="UP000243524">
    <property type="component" value="Unassembled WGS sequence"/>
</dbReference>